<feature type="domain" description="YknX-like beta-barrel" evidence="6">
    <location>
        <begin position="427"/>
        <end position="499"/>
    </location>
</feature>
<organism evidence="7 8">
    <name type="scientific">Candidatus Vogelbacteria bacterium CG10_big_fil_rev_8_21_14_0_10_45_14</name>
    <dbReference type="NCBI Taxonomy" id="1975042"/>
    <lineage>
        <taxon>Bacteria</taxon>
        <taxon>Candidatus Vogeliibacteriota</taxon>
    </lineage>
</organism>
<comment type="subcellular location">
    <subcellularLocation>
        <location evidence="1">Cell envelope</location>
    </subcellularLocation>
</comment>
<sequence>MKKILKKILERKVLSGSIALLLVIGGYLGYGAIFSKDAVAQYALAQVQKGTLVVSIAGSGQVSVSNQVDLKPKVSGDIVYVGIKNGQEVKAGALIARLDAGDAQKAVRDAEVNLESAKLALEKLKQPATSLSVLQAENAVTTAERNLGRAQEDYKQIQIDAEQTLNKTYEDAYSAVSDAFLKFPNHINNLQDVLGTEQSTYEHIGSYKIILGDDSVFVSSLLKDYEEAIDLYNDNFMFFRTVLRNDDRDVIYQLLSDTLTTAKAISQTLESARNMYDEIVTKSYKKYYIVSTVDTMRPLMQVAIAEVNPIISSLQNNKDTINDVVYQIPIDLKNSQLDIEAATETLAEKTDSLAKVKAGTDSLDIQSSELTVRQRENALRDAKEKLADYFVRAPFAGIIANLDVEKGEGVSSATVIGTLVTKQKIAEVSMNEIDVAKVKVGQKSTLTFDAIPDLIVNGQVAEMDTIGTVSQGVVTYNIKIGLDAQDERVKPGMSASAEIVTDTKPDVLLVPNSAVKSPNDNHYVEIVDAIDPQIALTANVSAAALQSPPRRQQVEVGISNDEVIEIIGGLKEGDIVVIRTVQGGQNSPAQTSRRPSLFGGRR</sequence>
<dbReference type="EMBL" id="PCYL01000028">
    <property type="protein sequence ID" value="PIR46782.1"/>
    <property type="molecule type" value="Genomic_DNA"/>
</dbReference>
<dbReference type="Proteomes" id="UP000230833">
    <property type="component" value="Unassembled WGS sequence"/>
</dbReference>
<feature type="compositionally biased region" description="Polar residues" evidence="4">
    <location>
        <begin position="583"/>
        <end position="594"/>
    </location>
</feature>
<evidence type="ECO:0000313" key="8">
    <source>
        <dbReference type="Proteomes" id="UP000230833"/>
    </source>
</evidence>
<reference evidence="7 8" key="1">
    <citation type="submission" date="2017-09" db="EMBL/GenBank/DDBJ databases">
        <title>Depth-based differentiation of microbial function through sediment-hosted aquifers and enrichment of novel symbionts in the deep terrestrial subsurface.</title>
        <authorList>
            <person name="Probst A.J."/>
            <person name="Ladd B."/>
            <person name="Jarett J.K."/>
            <person name="Geller-Mcgrath D.E."/>
            <person name="Sieber C.M."/>
            <person name="Emerson J.B."/>
            <person name="Anantharaman K."/>
            <person name="Thomas B.C."/>
            <person name="Malmstrom R."/>
            <person name="Stieglmeier M."/>
            <person name="Klingl A."/>
            <person name="Woyke T."/>
            <person name="Ryan C.M."/>
            <person name="Banfield J.F."/>
        </authorList>
    </citation>
    <scope>NUCLEOTIDE SEQUENCE [LARGE SCALE GENOMIC DNA]</scope>
    <source>
        <strain evidence="7">CG10_big_fil_rev_8_21_14_0_10_45_14</strain>
    </source>
</reference>
<evidence type="ECO:0000259" key="5">
    <source>
        <dbReference type="Pfam" id="PF25917"/>
    </source>
</evidence>
<feature type="domain" description="Multidrug resistance protein MdtA-like barrel-sandwich hybrid" evidence="5">
    <location>
        <begin position="66"/>
        <end position="420"/>
    </location>
</feature>
<evidence type="ECO:0000313" key="7">
    <source>
        <dbReference type="EMBL" id="PIR46782.1"/>
    </source>
</evidence>
<dbReference type="Gene3D" id="2.40.50.100">
    <property type="match status" value="1"/>
</dbReference>
<evidence type="ECO:0000256" key="1">
    <source>
        <dbReference type="ARBA" id="ARBA00004196"/>
    </source>
</evidence>
<dbReference type="Pfam" id="PF25990">
    <property type="entry name" value="Beta-barrel_YknX"/>
    <property type="match status" value="1"/>
</dbReference>
<dbReference type="Gene3D" id="1.10.287.470">
    <property type="entry name" value="Helix hairpin bin"/>
    <property type="match status" value="1"/>
</dbReference>
<dbReference type="Pfam" id="PF25917">
    <property type="entry name" value="BSH_RND"/>
    <property type="match status" value="1"/>
</dbReference>
<dbReference type="InterPro" id="IPR050465">
    <property type="entry name" value="UPF0194_transport"/>
</dbReference>
<dbReference type="Gene3D" id="2.40.30.170">
    <property type="match status" value="1"/>
</dbReference>
<dbReference type="PANTHER" id="PTHR32347">
    <property type="entry name" value="EFFLUX SYSTEM COMPONENT YKNX-RELATED"/>
    <property type="match status" value="1"/>
</dbReference>
<evidence type="ECO:0000259" key="6">
    <source>
        <dbReference type="Pfam" id="PF25990"/>
    </source>
</evidence>
<evidence type="ECO:0000256" key="3">
    <source>
        <dbReference type="SAM" id="Coils"/>
    </source>
</evidence>
<name>A0A2H0RJP2_9BACT</name>
<dbReference type="InterPro" id="IPR058636">
    <property type="entry name" value="Beta-barrel_YknX"/>
</dbReference>
<comment type="caution">
    <text evidence="7">The sequence shown here is derived from an EMBL/GenBank/DDBJ whole genome shotgun (WGS) entry which is preliminary data.</text>
</comment>
<dbReference type="InterPro" id="IPR058625">
    <property type="entry name" value="MdtA-like_BSH"/>
</dbReference>
<feature type="coiled-coil region" evidence="3">
    <location>
        <begin position="133"/>
        <end position="167"/>
    </location>
</feature>
<protein>
    <submittedName>
        <fullName evidence="7">Uncharacterized protein</fullName>
    </submittedName>
</protein>
<dbReference type="AlphaFoldDB" id="A0A2H0RJP2"/>
<dbReference type="Gene3D" id="2.40.420.20">
    <property type="match status" value="1"/>
</dbReference>
<feature type="region of interest" description="Disordered" evidence="4">
    <location>
        <begin position="583"/>
        <end position="602"/>
    </location>
</feature>
<dbReference type="SUPFAM" id="SSF111369">
    <property type="entry name" value="HlyD-like secretion proteins"/>
    <property type="match status" value="1"/>
</dbReference>
<evidence type="ECO:0000256" key="2">
    <source>
        <dbReference type="ARBA" id="ARBA00023054"/>
    </source>
</evidence>
<proteinExistence type="predicted"/>
<accession>A0A2H0RJP2</accession>
<gene>
    <name evidence="7" type="ORF">COV07_02265</name>
</gene>
<dbReference type="GO" id="GO:0030313">
    <property type="term" value="C:cell envelope"/>
    <property type="evidence" value="ECO:0007669"/>
    <property type="project" value="UniProtKB-SubCell"/>
</dbReference>
<evidence type="ECO:0000256" key="4">
    <source>
        <dbReference type="SAM" id="MobiDB-lite"/>
    </source>
</evidence>
<keyword evidence="2 3" id="KW-0175">Coiled coil</keyword>